<evidence type="ECO:0000313" key="1">
    <source>
        <dbReference type="EMBL" id="MDX8029841.1"/>
    </source>
</evidence>
<accession>A0ABU4SVC8</accession>
<protein>
    <recommendedName>
        <fullName evidence="3">DUF397 domain-containing protein</fullName>
    </recommendedName>
</protein>
<gene>
    <name evidence="1" type="ORF">SK803_06435</name>
</gene>
<dbReference type="Proteomes" id="UP001285521">
    <property type="component" value="Unassembled WGS sequence"/>
</dbReference>
<dbReference type="RefSeq" id="WP_319964843.1">
    <property type="nucleotide sequence ID" value="NZ_JAXAVW010000004.1"/>
</dbReference>
<keyword evidence="2" id="KW-1185">Reference proteome</keyword>
<name>A0ABU4SVC8_9PSEU</name>
<sequence>MRLTMGVQREWLLHCSDSYADRAVCEVSVSAGAVEIAGPDGPAFTLEGSEIVRFRAALDAAIDQSEIDLGTPHEVGEGTEPA</sequence>
<proteinExistence type="predicted"/>
<comment type="caution">
    <text evidence="1">The sequence shown here is derived from an EMBL/GenBank/DDBJ whole genome shotgun (WGS) entry which is preliminary data.</text>
</comment>
<reference evidence="1 2" key="1">
    <citation type="submission" date="2023-11" db="EMBL/GenBank/DDBJ databases">
        <title>Lentzea sokolovensis, sp. nov., Lentzea kristufkii, sp. nov., and Lentzea miocenensis, sp. nov., rare actinobacteria from Sokolov Coal Basin, Miocene lacustrine sediment, Czech Republic.</title>
        <authorList>
            <person name="Lara A."/>
            <person name="Kotroba L."/>
            <person name="Nouioui I."/>
            <person name="Neumann-Schaal M."/>
            <person name="Mast Y."/>
            <person name="Chronakova A."/>
        </authorList>
    </citation>
    <scope>NUCLEOTIDE SEQUENCE [LARGE SCALE GENOMIC DNA]</scope>
    <source>
        <strain evidence="1 2">BCCO 10_0856</strain>
    </source>
</reference>
<dbReference type="EMBL" id="JAXAVW010000004">
    <property type="protein sequence ID" value="MDX8029841.1"/>
    <property type="molecule type" value="Genomic_DNA"/>
</dbReference>
<evidence type="ECO:0000313" key="2">
    <source>
        <dbReference type="Proteomes" id="UP001285521"/>
    </source>
</evidence>
<organism evidence="1 2">
    <name type="scientific">Lentzea miocenica</name>
    <dbReference type="NCBI Taxonomy" id="3095431"/>
    <lineage>
        <taxon>Bacteria</taxon>
        <taxon>Bacillati</taxon>
        <taxon>Actinomycetota</taxon>
        <taxon>Actinomycetes</taxon>
        <taxon>Pseudonocardiales</taxon>
        <taxon>Pseudonocardiaceae</taxon>
        <taxon>Lentzea</taxon>
    </lineage>
</organism>
<evidence type="ECO:0008006" key="3">
    <source>
        <dbReference type="Google" id="ProtNLM"/>
    </source>
</evidence>